<dbReference type="Proteomes" id="UP000245207">
    <property type="component" value="Unassembled WGS sequence"/>
</dbReference>
<sequence>MHTLWRKGENQVVLTPYVPLTLYYPSLDGDDVHKALERSTALKTSLSKTLTQFYPLAGTLKDDVTVDCNDIGANYVVAMVNRRLYDYLSHLNLQWVNKFLPCEPNSNGSSLTNVQVNIFECGGMAIGMCISHKILDGASLAIFLKAWTDMACGSTQVVHPNLSAPSLFPVQTSPPTDILMKLYKPLLKQGKCVTKRFVFDTDAITKLKAQATSVGVQRPSRLEVVIALIWKCAISASKDISGYQKPSGFTQIVNLRPKLGTPLSKDMIGNLVWMVIATCGANYETTLHGLMEKVRQSSLKVDSEFVEKAQGDEGYVAMHKSLEEMVETVSKESINFYGFTSLCKVGFYDFDFGWAKPIWMTGIVAQGSPMFMNMINLFDMKSGDGVEAWVHLDEQEMEILESNQELLAFASLDPSPLE</sequence>
<gene>
    <name evidence="4" type="ORF">CTI12_AA062270</name>
</gene>
<evidence type="ECO:0000256" key="2">
    <source>
        <dbReference type="ARBA" id="ARBA00022679"/>
    </source>
</evidence>
<evidence type="ECO:0000256" key="1">
    <source>
        <dbReference type="ARBA" id="ARBA00009861"/>
    </source>
</evidence>
<dbReference type="Pfam" id="PF02458">
    <property type="entry name" value="Transferase"/>
    <property type="match status" value="1"/>
</dbReference>
<comment type="caution">
    <text evidence="4">The sequence shown here is derived from an EMBL/GenBank/DDBJ whole genome shotgun (WGS) entry which is preliminary data.</text>
</comment>
<keyword evidence="5" id="KW-1185">Reference proteome</keyword>
<dbReference type="GO" id="GO:0016746">
    <property type="term" value="F:acyltransferase activity"/>
    <property type="evidence" value="ECO:0007669"/>
    <property type="project" value="UniProtKB-KW"/>
</dbReference>
<proteinExistence type="inferred from homology"/>
<dbReference type="PANTHER" id="PTHR31623">
    <property type="entry name" value="F21J9.9"/>
    <property type="match status" value="1"/>
</dbReference>
<dbReference type="STRING" id="35608.A0A2U1Q866"/>
<dbReference type="OrthoDB" id="1932220at2759"/>
<dbReference type="Gene3D" id="3.30.559.10">
    <property type="entry name" value="Chloramphenicol acetyltransferase-like domain"/>
    <property type="match status" value="2"/>
</dbReference>
<evidence type="ECO:0000313" key="4">
    <source>
        <dbReference type="EMBL" id="PWA94205.1"/>
    </source>
</evidence>
<dbReference type="EMBL" id="PKPP01000328">
    <property type="protein sequence ID" value="PWA94205.1"/>
    <property type="molecule type" value="Genomic_DNA"/>
</dbReference>
<comment type="similarity">
    <text evidence="1">Belongs to the plant acyltransferase family.</text>
</comment>
<dbReference type="AlphaFoldDB" id="A0A2U1Q866"/>
<accession>A0A2U1Q866</accession>
<dbReference type="PANTHER" id="PTHR31623:SF110">
    <property type="entry name" value="VINORINE SYNTHASE-LIKE"/>
    <property type="match status" value="1"/>
</dbReference>
<evidence type="ECO:0000313" key="5">
    <source>
        <dbReference type="Proteomes" id="UP000245207"/>
    </source>
</evidence>
<keyword evidence="3" id="KW-0012">Acyltransferase</keyword>
<evidence type="ECO:0000256" key="3">
    <source>
        <dbReference type="ARBA" id="ARBA00023315"/>
    </source>
</evidence>
<protein>
    <submittedName>
        <fullName evidence="4">Chloramphenicol acetyltransferase-like domain-containing protein</fullName>
    </submittedName>
</protein>
<organism evidence="4 5">
    <name type="scientific">Artemisia annua</name>
    <name type="common">Sweet wormwood</name>
    <dbReference type="NCBI Taxonomy" id="35608"/>
    <lineage>
        <taxon>Eukaryota</taxon>
        <taxon>Viridiplantae</taxon>
        <taxon>Streptophyta</taxon>
        <taxon>Embryophyta</taxon>
        <taxon>Tracheophyta</taxon>
        <taxon>Spermatophyta</taxon>
        <taxon>Magnoliopsida</taxon>
        <taxon>eudicotyledons</taxon>
        <taxon>Gunneridae</taxon>
        <taxon>Pentapetalae</taxon>
        <taxon>asterids</taxon>
        <taxon>campanulids</taxon>
        <taxon>Asterales</taxon>
        <taxon>Asteraceae</taxon>
        <taxon>Asteroideae</taxon>
        <taxon>Anthemideae</taxon>
        <taxon>Artemisiinae</taxon>
        <taxon>Artemisia</taxon>
    </lineage>
</organism>
<reference evidence="4 5" key="1">
    <citation type="journal article" date="2018" name="Mol. Plant">
        <title>The genome of Artemisia annua provides insight into the evolution of Asteraceae family and artemisinin biosynthesis.</title>
        <authorList>
            <person name="Shen Q."/>
            <person name="Zhang L."/>
            <person name="Liao Z."/>
            <person name="Wang S."/>
            <person name="Yan T."/>
            <person name="Shi P."/>
            <person name="Liu M."/>
            <person name="Fu X."/>
            <person name="Pan Q."/>
            <person name="Wang Y."/>
            <person name="Lv Z."/>
            <person name="Lu X."/>
            <person name="Zhang F."/>
            <person name="Jiang W."/>
            <person name="Ma Y."/>
            <person name="Chen M."/>
            <person name="Hao X."/>
            <person name="Li L."/>
            <person name="Tang Y."/>
            <person name="Lv G."/>
            <person name="Zhou Y."/>
            <person name="Sun X."/>
            <person name="Brodelius P.E."/>
            <person name="Rose J.K.C."/>
            <person name="Tang K."/>
        </authorList>
    </citation>
    <scope>NUCLEOTIDE SEQUENCE [LARGE SCALE GENOMIC DNA]</scope>
    <source>
        <strain evidence="5">cv. Huhao1</strain>
        <tissue evidence="4">Leaf</tissue>
    </source>
</reference>
<name>A0A2U1Q866_ARTAN</name>
<keyword evidence="2 4" id="KW-0808">Transferase</keyword>
<dbReference type="InterPro" id="IPR023213">
    <property type="entry name" value="CAT-like_dom_sf"/>
</dbReference>